<feature type="signal peptide" evidence="1">
    <location>
        <begin position="1"/>
        <end position="20"/>
    </location>
</feature>
<dbReference type="Proteomes" id="UP001211097">
    <property type="component" value="Chromosome"/>
</dbReference>
<dbReference type="Gene3D" id="3.90.226.10">
    <property type="entry name" value="2-enoyl-CoA Hydratase, Chain A, domain 1"/>
    <property type="match status" value="1"/>
</dbReference>
<evidence type="ECO:0000313" key="2">
    <source>
        <dbReference type="EMBL" id="BDT77341.1"/>
    </source>
</evidence>
<dbReference type="KEGG" id="pyt:PKF023_11440"/>
<dbReference type="RefSeq" id="WP_281741691.1">
    <property type="nucleotide sequence ID" value="NZ_AP026973.1"/>
</dbReference>
<feature type="chain" id="PRO_5038734598" evidence="1">
    <location>
        <begin position="21"/>
        <end position="293"/>
    </location>
</feature>
<accession>A0A9C7FI97</accession>
<dbReference type="InterPro" id="IPR029045">
    <property type="entry name" value="ClpP/crotonase-like_dom_sf"/>
</dbReference>
<organism evidence="2">
    <name type="scientific">Polynucleobacter yangtzensis</name>
    <dbReference type="NCBI Taxonomy" id="1743159"/>
    <lineage>
        <taxon>Bacteria</taxon>
        <taxon>Pseudomonadati</taxon>
        <taxon>Pseudomonadota</taxon>
        <taxon>Betaproteobacteria</taxon>
        <taxon>Burkholderiales</taxon>
        <taxon>Burkholderiaceae</taxon>
        <taxon>Polynucleobacter</taxon>
    </lineage>
</organism>
<protein>
    <submittedName>
        <fullName evidence="2">Uncharacterized protein</fullName>
    </submittedName>
</protein>
<keyword evidence="1" id="KW-0732">Signal</keyword>
<dbReference type="AlphaFoldDB" id="A0A9C7FI97"/>
<proteinExistence type="predicted"/>
<sequence>MRKILAIFSILLLQVACVNTSTPPATQKVAQTQAQIPKQTQSQSLSNKSNTALTEAVEQSQGKVMVVGIKGQISKNALEKLKQSLGQVTGDPIPAGLIVLLDSLGGDGVAAMQMGRLLRKANAHVFVTGQCASACIFVLASGVVRVAPSYSVGIHRGRVTMSDANAKIIKEVDINENPQAKAALQHFESQAPLYFAEMGMSPELFPFMQSHQLKGVYRLSSAEIAKTKLSGFETAYLQQRTAFYRNQTGPYRMDEDEFMSRTQKVASRCSGFEKQHTEFIRCYKQTLREPFLN</sequence>
<dbReference type="SUPFAM" id="SSF52096">
    <property type="entry name" value="ClpP/crotonase"/>
    <property type="match status" value="1"/>
</dbReference>
<dbReference type="EMBL" id="AP026973">
    <property type="protein sequence ID" value="BDT77341.1"/>
    <property type="molecule type" value="Genomic_DNA"/>
</dbReference>
<evidence type="ECO:0000256" key="1">
    <source>
        <dbReference type="SAM" id="SignalP"/>
    </source>
</evidence>
<name>A0A9C7FI97_9BURK</name>
<gene>
    <name evidence="2" type="ORF">PKF023_11440</name>
</gene>
<reference evidence="2" key="1">
    <citation type="submission" date="2022-11" db="EMBL/GenBank/DDBJ databases">
        <title>Complete Genome Sequences of three Polynucleobacter sp. Subcluster PnecC Strains KF022, KF023, and KF032 Isolated from a Shallow Eutrophic Lake in Japan.</title>
        <authorList>
            <person name="Ogata Y."/>
            <person name="Watanabe K."/>
            <person name="Takemine S."/>
            <person name="Shindo C."/>
            <person name="Kurokawa R."/>
            <person name="Suda W."/>
        </authorList>
    </citation>
    <scope>NUCLEOTIDE SEQUENCE</scope>
    <source>
        <strain evidence="2">KF023</strain>
    </source>
</reference>